<feature type="domain" description="Acyl-CoA dehydrogenase/oxidase C-terminal" evidence="5">
    <location>
        <begin position="186"/>
        <end position="330"/>
    </location>
</feature>
<dbReference type="SUPFAM" id="SSF47203">
    <property type="entry name" value="Acyl-CoA dehydrogenase C-terminal domain-like"/>
    <property type="match status" value="2"/>
</dbReference>
<sequence>MNLAISGEQGLLQEVLSRVFREHSTPARIRESEPVGFDRALWMTLVELEVPQLRSAADEGGASLMHAVLAAEQAGRHLASIPLVETVVTIRLLSLLGAEGKKYLDDASCGKTVVTLALQNLDTVPNQLIPAGAVADVIIGLAGGKLVALSGLTRSNAPVHGSIPALTLGKIKASERHQFPATQGPALLQAAIEEWHLLTAAMVTSAGIRALQLAAEYASDRTAFGRKIGEFQGVSHPLADSYTDLEGARLLCWSAADRIARKDVEAGATIAMAAWWCGAAARRAALRAMRTLGGYGMAMEYDLQLYFRRINAWSLCAGAPEQHLDSICSRLWDGDKVELPEAGEIAIDFSWGEESSQAIARATAFCEEKNTECMKHFMRFSGDGFDPVLQRDMAAAGLLYPDAPTAYGGPGLGASTAAAVRDVTGQYYWNLVAPSVTDMVAKTILGFGSEKARDDILPRLYSGQAYCTLGYSEPSGGSDIFAAKTTARRDGDDWLINGQKMFTSTAHLADYALMVIRTGEDKYRGLTLFIVPTRQAGFHLDEIKTLGDERTNVTFYSDVRVSDAYRIGEVNGGHKVLAAALTIEQSSGDLYVMSMRYLLRQALQWAQGASSGKAGKNHMRRTEVRRALAETATRLAVEDALNRRCVWASENRALEKHHGPMAKLFGSESWTSCAGRLMEVAAPDSLELSGEPAGSMEFMLRRAIPSTIYAGTSEVQRSLIAEAGLGLPRSR</sequence>
<protein>
    <submittedName>
        <fullName evidence="8">Acyl-CoA dehydrogenase family protein</fullName>
    </submittedName>
</protein>
<feature type="domain" description="Acyl-CoA dehydrogenase/oxidase N-terminal" evidence="7">
    <location>
        <begin position="353"/>
        <end position="464"/>
    </location>
</feature>
<evidence type="ECO:0000259" key="5">
    <source>
        <dbReference type="Pfam" id="PF00441"/>
    </source>
</evidence>
<comment type="cofactor">
    <cofactor evidence="1">
        <name>FAD</name>
        <dbReference type="ChEBI" id="CHEBI:57692"/>
    </cofactor>
</comment>
<keyword evidence="3" id="KW-0285">Flavoprotein</keyword>
<dbReference type="Gene3D" id="2.40.110.10">
    <property type="entry name" value="Butyryl-CoA Dehydrogenase, subunit A, domain 2"/>
    <property type="match status" value="1"/>
</dbReference>
<evidence type="ECO:0000256" key="1">
    <source>
        <dbReference type="ARBA" id="ARBA00001974"/>
    </source>
</evidence>
<evidence type="ECO:0000256" key="4">
    <source>
        <dbReference type="ARBA" id="ARBA00022827"/>
    </source>
</evidence>
<evidence type="ECO:0000313" key="8">
    <source>
        <dbReference type="EMBL" id="MFC6284868.1"/>
    </source>
</evidence>
<dbReference type="Pfam" id="PF02771">
    <property type="entry name" value="Acyl-CoA_dh_N"/>
    <property type="match status" value="1"/>
</dbReference>
<dbReference type="InterPro" id="IPR006091">
    <property type="entry name" value="Acyl-CoA_Oxase/DH_mid-dom"/>
</dbReference>
<comment type="similarity">
    <text evidence="2">Belongs to the acyl-CoA dehydrogenase family.</text>
</comment>
<feature type="domain" description="Acyl-CoA dehydrogenase/oxidase C-terminal" evidence="5">
    <location>
        <begin position="592"/>
        <end position="723"/>
    </location>
</feature>
<name>A0ABW1U5L9_9BURK</name>
<dbReference type="InterPro" id="IPR046373">
    <property type="entry name" value="Acyl-CoA_Oxase/DH_mid-dom_sf"/>
</dbReference>
<proteinExistence type="inferred from homology"/>
<dbReference type="Proteomes" id="UP001596270">
    <property type="component" value="Unassembled WGS sequence"/>
</dbReference>
<evidence type="ECO:0000256" key="3">
    <source>
        <dbReference type="ARBA" id="ARBA00022630"/>
    </source>
</evidence>
<dbReference type="Gene3D" id="1.20.140.10">
    <property type="entry name" value="Butyryl-CoA Dehydrogenase, subunit A, domain 3"/>
    <property type="match status" value="2"/>
</dbReference>
<dbReference type="InterPro" id="IPR009075">
    <property type="entry name" value="AcylCo_DH/oxidase_C"/>
</dbReference>
<evidence type="ECO:0000259" key="6">
    <source>
        <dbReference type="Pfam" id="PF02770"/>
    </source>
</evidence>
<dbReference type="PANTHER" id="PTHR43884">
    <property type="entry name" value="ACYL-COA DEHYDROGENASE"/>
    <property type="match status" value="1"/>
</dbReference>
<dbReference type="SUPFAM" id="SSF56645">
    <property type="entry name" value="Acyl-CoA dehydrogenase NM domain-like"/>
    <property type="match status" value="2"/>
</dbReference>
<accession>A0ABW1U5L9</accession>
<dbReference type="EMBL" id="JBHSRS010000084">
    <property type="protein sequence ID" value="MFC6284868.1"/>
    <property type="molecule type" value="Genomic_DNA"/>
</dbReference>
<keyword evidence="4" id="KW-0274">FAD</keyword>
<keyword evidence="9" id="KW-1185">Reference proteome</keyword>
<evidence type="ECO:0000256" key="2">
    <source>
        <dbReference type="ARBA" id="ARBA00009347"/>
    </source>
</evidence>
<dbReference type="InterPro" id="IPR009100">
    <property type="entry name" value="AcylCoA_DH/oxidase_NM_dom_sf"/>
</dbReference>
<evidence type="ECO:0000259" key="7">
    <source>
        <dbReference type="Pfam" id="PF02771"/>
    </source>
</evidence>
<dbReference type="Pfam" id="PF02770">
    <property type="entry name" value="Acyl-CoA_dh_M"/>
    <property type="match status" value="1"/>
</dbReference>
<evidence type="ECO:0000313" key="9">
    <source>
        <dbReference type="Proteomes" id="UP001596270"/>
    </source>
</evidence>
<dbReference type="Pfam" id="PF00441">
    <property type="entry name" value="Acyl-CoA_dh_1"/>
    <property type="match status" value="2"/>
</dbReference>
<dbReference type="InterPro" id="IPR013786">
    <property type="entry name" value="AcylCoA_DH/ox_N"/>
</dbReference>
<comment type="caution">
    <text evidence="8">The sequence shown here is derived from an EMBL/GenBank/DDBJ whole genome shotgun (WGS) entry which is preliminary data.</text>
</comment>
<dbReference type="Gene3D" id="1.10.540.10">
    <property type="entry name" value="Acyl-CoA dehydrogenase/oxidase, N-terminal domain"/>
    <property type="match status" value="2"/>
</dbReference>
<organism evidence="8 9">
    <name type="scientific">Polaromonas aquatica</name>
    <dbReference type="NCBI Taxonomy" id="332657"/>
    <lineage>
        <taxon>Bacteria</taxon>
        <taxon>Pseudomonadati</taxon>
        <taxon>Pseudomonadota</taxon>
        <taxon>Betaproteobacteria</taxon>
        <taxon>Burkholderiales</taxon>
        <taxon>Comamonadaceae</taxon>
        <taxon>Polaromonas</taxon>
    </lineage>
</organism>
<dbReference type="InterPro" id="IPR036250">
    <property type="entry name" value="AcylCo_DH-like_C"/>
</dbReference>
<gene>
    <name evidence="8" type="ORF">ACFQND_26885</name>
</gene>
<feature type="domain" description="Acyl-CoA oxidase/dehydrogenase middle" evidence="6">
    <location>
        <begin position="469"/>
        <end position="547"/>
    </location>
</feature>
<reference evidence="9" key="1">
    <citation type="journal article" date="2019" name="Int. J. Syst. Evol. Microbiol.">
        <title>The Global Catalogue of Microorganisms (GCM) 10K type strain sequencing project: providing services to taxonomists for standard genome sequencing and annotation.</title>
        <authorList>
            <consortium name="The Broad Institute Genomics Platform"/>
            <consortium name="The Broad Institute Genome Sequencing Center for Infectious Disease"/>
            <person name="Wu L."/>
            <person name="Ma J."/>
        </authorList>
    </citation>
    <scope>NUCLEOTIDE SEQUENCE [LARGE SCALE GENOMIC DNA]</scope>
    <source>
        <strain evidence="9">CCUG 39402</strain>
    </source>
</reference>
<dbReference type="RefSeq" id="WP_371439461.1">
    <property type="nucleotide sequence ID" value="NZ_JBHSRS010000084.1"/>
</dbReference>
<dbReference type="PANTHER" id="PTHR43884:SF12">
    <property type="entry name" value="ISOVALERYL-COA DEHYDROGENASE, MITOCHONDRIAL-RELATED"/>
    <property type="match status" value="1"/>
</dbReference>
<dbReference type="InterPro" id="IPR037069">
    <property type="entry name" value="AcylCoA_DH/ox_N_sf"/>
</dbReference>